<dbReference type="SUPFAM" id="SSF51735">
    <property type="entry name" value="NAD(P)-binding Rossmann-fold domains"/>
    <property type="match status" value="1"/>
</dbReference>
<dbReference type="PANTHER" id="PTHR43060:SF15">
    <property type="entry name" value="3-HYDROXYISOBUTYRATE DEHYDROGENASE-LIKE 1, MITOCHONDRIAL-RELATED"/>
    <property type="match status" value="1"/>
</dbReference>
<dbReference type="RefSeq" id="WP_041050247.1">
    <property type="nucleotide sequence ID" value="NZ_JXAK01000048.1"/>
</dbReference>
<reference evidence="5 6" key="1">
    <citation type="submission" date="2014-12" db="EMBL/GenBank/DDBJ databases">
        <title>Draft genome sequence of Paenibacillus kamchatkensis strain B-2647.</title>
        <authorList>
            <person name="Karlyshev A.V."/>
            <person name="Kudryashova E.B."/>
        </authorList>
    </citation>
    <scope>NUCLEOTIDE SEQUENCE [LARGE SCALE GENOMIC DNA]</scope>
    <source>
        <strain evidence="5 6">VKM B-2647</strain>
    </source>
</reference>
<gene>
    <name evidence="5" type="ORF">SD70_23590</name>
</gene>
<organism evidence="5 6">
    <name type="scientific">Gordoniibacillus kamchatkensis</name>
    <dbReference type="NCBI Taxonomy" id="1590651"/>
    <lineage>
        <taxon>Bacteria</taxon>
        <taxon>Bacillati</taxon>
        <taxon>Bacillota</taxon>
        <taxon>Bacilli</taxon>
        <taxon>Bacillales</taxon>
        <taxon>Paenibacillaceae</taxon>
        <taxon>Gordoniibacillus</taxon>
    </lineage>
</organism>
<sequence>MKRIGFIGLGTMGKPMAANLLKKGHSVTVYNRTAGKADELVALGAESARTPALAARGADVVFTMLSNDAALLEVFHGENGIMAGLAPGQTVIDCSTVSPATSRRLYEELAGHYVDFLDAPVTGSKPAAEAATLVFMVGGNEDVFGDLFSLFMELGSKALYMGPSGSGSYTKLAHNAMVGINALALMEGLALATKAGLNPERFLEIVKAGSAYSRQVELKGPKILERDFSNQFSLKLMLKDLLLASDLTSQFQLPAPMLHGAATVFQMGLAKGYGEDDLSAVVHCYEEWIGRAIEKFTVSSSSPEPIPSGRDRRRAQRVHLDIQLLLSVYQWEQEGAFTGQNIEGTLRDLSENGLQIASKFPLAQDMFVVIHFPKEADLPPITGRIIRVETHPNEFRYGCLLSGLSPYVRVKLEQYIQSKI</sequence>
<evidence type="ECO:0000313" key="6">
    <source>
        <dbReference type="Proteomes" id="UP000031967"/>
    </source>
</evidence>
<dbReference type="Gene3D" id="2.40.10.220">
    <property type="entry name" value="predicted glycosyltransferase like domains"/>
    <property type="match status" value="1"/>
</dbReference>
<evidence type="ECO:0000313" key="5">
    <source>
        <dbReference type="EMBL" id="KIL38927.1"/>
    </source>
</evidence>
<comment type="caution">
    <text evidence="5">The sequence shown here is derived from an EMBL/GenBank/DDBJ whole genome shotgun (WGS) entry which is preliminary data.</text>
</comment>
<dbReference type="Pfam" id="PF14833">
    <property type="entry name" value="NAD_binding_11"/>
    <property type="match status" value="1"/>
</dbReference>
<keyword evidence="6" id="KW-1185">Reference proteome</keyword>
<evidence type="ECO:0000259" key="2">
    <source>
        <dbReference type="Pfam" id="PF03446"/>
    </source>
</evidence>
<name>A0ABR5AD40_9BACL</name>
<dbReference type="Gene3D" id="3.40.50.720">
    <property type="entry name" value="NAD(P)-binding Rossmann-like Domain"/>
    <property type="match status" value="1"/>
</dbReference>
<feature type="domain" description="3-hydroxyisobutyrate dehydrogenase-like NAD-binding" evidence="4">
    <location>
        <begin position="165"/>
        <end position="284"/>
    </location>
</feature>
<dbReference type="Proteomes" id="UP000031967">
    <property type="component" value="Unassembled WGS sequence"/>
</dbReference>
<dbReference type="InterPro" id="IPR006115">
    <property type="entry name" value="6PGDH_NADP-bd"/>
</dbReference>
<comment type="similarity">
    <text evidence="1">Belongs to the HIBADH-related family.</text>
</comment>
<dbReference type="SUPFAM" id="SSF141371">
    <property type="entry name" value="PilZ domain-like"/>
    <property type="match status" value="1"/>
</dbReference>
<dbReference type="Pfam" id="PF03446">
    <property type="entry name" value="NAD_binding_2"/>
    <property type="match status" value="1"/>
</dbReference>
<dbReference type="Pfam" id="PF07238">
    <property type="entry name" value="PilZ"/>
    <property type="match status" value="1"/>
</dbReference>
<dbReference type="PROSITE" id="PS00895">
    <property type="entry name" value="3_HYDROXYISOBUT_DH"/>
    <property type="match status" value="1"/>
</dbReference>
<dbReference type="InterPro" id="IPR029154">
    <property type="entry name" value="HIBADH-like_NADP-bd"/>
</dbReference>
<evidence type="ECO:0000259" key="3">
    <source>
        <dbReference type="Pfam" id="PF07238"/>
    </source>
</evidence>
<dbReference type="InterPro" id="IPR013328">
    <property type="entry name" value="6PGD_dom2"/>
</dbReference>
<dbReference type="PANTHER" id="PTHR43060">
    <property type="entry name" value="3-HYDROXYISOBUTYRATE DEHYDROGENASE-LIKE 1, MITOCHONDRIAL-RELATED"/>
    <property type="match status" value="1"/>
</dbReference>
<dbReference type="EMBL" id="JXAK01000048">
    <property type="protein sequence ID" value="KIL38927.1"/>
    <property type="molecule type" value="Genomic_DNA"/>
</dbReference>
<accession>A0ABR5AD40</accession>
<dbReference type="Gene3D" id="1.10.1040.10">
    <property type="entry name" value="N-(1-d-carboxylethyl)-l-norvaline Dehydrogenase, domain 2"/>
    <property type="match status" value="1"/>
</dbReference>
<dbReference type="InterPro" id="IPR036291">
    <property type="entry name" value="NAD(P)-bd_dom_sf"/>
</dbReference>
<evidence type="ECO:0000256" key="1">
    <source>
        <dbReference type="ARBA" id="ARBA00009080"/>
    </source>
</evidence>
<protein>
    <submittedName>
        <fullName evidence="5">Tartronate semialdehyde reductase</fullName>
    </submittedName>
</protein>
<proteinExistence type="inferred from homology"/>
<feature type="domain" description="6-phosphogluconate dehydrogenase NADP-binding" evidence="2">
    <location>
        <begin position="3"/>
        <end position="162"/>
    </location>
</feature>
<dbReference type="InterPro" id="IPR002204">
    <property type="entry name" value="3-OH-isobutyrate_DH-rel_CS"/>
</dbReference>
<dbReference type="InterPro" id="IPR008927">
    <property type="entry name" value="6-PGluconate_DH-like_C_sf"/>
</dbReference>
<feature type="domain" description="PilZ" evidence="3">
    <location>
        <begin position="311"/>
        <end position="417"/>
    </location>
</feature>
<dbReference type="SUPFAM" id="SSF48179">
    <property type="entry name" value="6-phosphogluconate dehydrogenase C-terminal domain-like"/>
    <property type="match status" value="1"/>
</dbReference>
<dbReference type="InterPro" id="IPR009875">
    <property type="entry name" value="PilZ_domain"/>
</dbReference>
<evidence type="ECO:0000259" key="4">
    <source>
        <dbReference type="Pfam" id="PF14833"/>
    </source>
</evidence>